<dbReference type="GeneID" id="8855492"/>
<dbReference type="Gene3D" id="1.10.10.60">
    <property type="entry name" value="Homeodomain-like"/>
    <property type="match status" value="1"/>
</dbReference>
<dbReference type="NCBIfam" id="TIGR01557">
    <property type="entry name" value="myb_SHAQKYF"/>
    <property type="match status" value="1"/>
</dbReference>
<evidence type="ECO:0000313" key="9">
    <source>
        <dbReference type="EMBL" id="EFC49825.1"/>
    </source>
</evidence>
<proteinExistence type="predicted"/>
<dbReference type="InterPro" id="IPR006447">
    <property type="entry name" value="Myb_dom_plants"/>
</dbReference>
<dbReference type="Proteomes" id="UP000006671">
    <property type="component" value="Unassembled WGS sequence"/>
</dbReference>
<dbReference type="VEuPathDB" id="AmoebaDB:NAEGRDRAFT_56763"/>
<dbReference type="GO" id="GO:0006355">
    <property type="term" value="P:regulation of DNA-templated transcription"/>
    <property type="evidence" value="ECO:0007669"/>
    <property type="project" value="UniProtKB-ARBA"/>
</dbReference>
<feature type="domain" description="SANT" evidence="7">
    <location>
        <begin position="156"/>
        <end position="203"/>
    </location>
</feature>
<dbReference type="InterPro" id="IPR052245">
    <property type="entry name" value="Plant_Stress_Dev_TF"/>
</dbReference>
<protein>
    <submittedName>
        <fullName evidence="9">Myb, DNA-binding protein</fullName>
    </submittedName>
</protein>
<name>D2V112_NAEGR</name>
<dbReference type="PROSITE" id="PS51293">
    <property type="entry name" value="SANT"/>
    <property type="match status" value="1"/>
</dbReference>
<feature type="domain" description="HTH myb-type" evidence="8">
    <location>
        <begin position="156"/>
        <end position="203"/>
    </location>
</feature>
<evidence type="ECO:0000256" key="1">
    <source>
        <dbReference type="ARBA" id="ARBA00023015"/>
    </source>
</evidence>
<dbReference type="PROSITE" id="PS51294">
    <property type="entry name" value="HTH_MYB"/>
    <property type="match status" value="1"/>
</dbReference>
<evidence type="ECO:0000256" key="3">
    <source>
        <dbReference type="ARBA" id="ARBA00023163"/>
    </source>
</evidence>
<evidence type="ECO:0000313" key="10">
    <source>
        <dbReference type="Proteomes" id="UP000006671"/>
    </source>
</evidence>
<evidence type="ECO:0000256" key="2">
    <source>
        <dbReference type="ARBA" id="ARBA00023125"/>
    </source>
</evidence>
<keyword evidence="3" id="KW-0804">Transcription</keyword>
<feature type="domain" description="Myb-like" evidence="6">
    <location>
        <begin position="148"/>
        <end position="199"/>
    </location>
</feature>
<organism evidence="10">
    <name type="scientific">Naegleria gruberi</name>
    <name type="common">Amoeba</name>
    <dbReference type="NCBI Taxonomy" id="5762"/>
    <lineage>
        <taxon>Eukaryota</taxon>
        <taxon>Discoba</taxon>
        <taxon>Heterolobosea</taxon>
        <taxon>Tetramitia</taxon>
        <taxon>Eutetramitia</taxon>
        <taxon>Vahlkampfiidae</taxon>
        <taxon>Naegleria</taxon>
    </lineage>
</organism>
<evidence type="ECO:0000256" key="5">
    <source>
        <dbReference type="SAM" id="MobiDB-lite"/>
    </source>
</evidence>
<accession>D2V112</accession>
<dbReference type="CDD" id="cd00167">
    <property type="entry name" value="SANT"/>
    <property type="match status" value="1"/>
</dbReference>
<evidence type="ECO:0000259" key="8">
    <source>
        <dbReference type="PROSITE" id="PS51294"/>
    </source>
</evidence>
<evidence type="ECO:0000256" key="4">
    <source>
        <dbReference type="ARBA" id="ARBA00023242"/>
    </source>
</evidence>
<dbReference type="AlphaFoldDB" id="D2V112"/>
<dbReference type="GO" id="GO:0003677">
    <property type="term" value="F:DNA binding"/>
    <property type="evidence" value="ECO:0007669"/>
    <property type="project" value="UniProtKB-KW"/>
</dbReference>
<dbReference type="EMBL" id="GG738847">
    <property type="protein sequence ID" value="EFC49825.1"/>
    <property type="molecule type" value="Genomic_DNA"/>
</dbReference>
<reference evidence="9 10" key="1">
    <citation type="journal article" date="2010" name="Cell">
        <title>The genome of Naegleria gruberi illuminates early eukaryotic versatility.</title>
        <authorList>
            <person name="Fritz-Laylin L.K."/>
            <person name="Prochnik S.E."/>
            <person name="Ginger M.L."/>
            <person name="Dacks J.B."/>
            <person name="Carpenter M.L."/>
            <person name="Field M.C."/>
            <person name="Kuo A."/>
            <person name="Paredez A."/>
            <person name="Chapman J."/>
            <person name="Pham J."/>
            <person name="Shu S."/>
            <person name="Neupane R."/>
            <person name="Cipriano M."/>
            <person name="Mancuso J."/>
            <person name="Tu H."/>
            <person name="Salamov A."/>
            <person name="Lindquist E."/>
            <person name="Shapiro H."/>
            <person name="Lucas S."/>
            <person name="Grigoriev I.V."/>
            <person name="Cande W.Z."/>
            <person name="Fulton C."/>
            <person name="Rokhsar D.S."/>
            <person name="Dawson S.C."/>
        </authorList>
    </citation>
    <scope>NUCLEOTIDE SEQUENCE [LARGE SCALE GENOMIC DNA]</scope>
    <source>
        <strain evidence="9 10">NEG-M</strain>
    </source>
</reference>
<dbReference type="KEGG" id="ngr:NAEGRDRAFT_56763"/>
<keyword evidence="2 9" id="KW-0238">DNA-binding</keyword>
<dbReference type="InterPro" id="IPR017884">
    <property type="entry name" value="SANT_dom"/>
</dbReference>
<keyword evidence="4" id="KW-0539">Nucleus</keyword>
<dbReference type="InterPro" id="IPR017930">
    <property type="entry name" value="Myb_dom"/>
</dbReference>
<dbReference type="PROSITE" id="PS50090">
    <property type="entry name" value="MYB_LIKE"/>
    <property type="match status" value="1"/>
</dbReference>
<dbReference type="InterPro" id="IPR009057">
    <property type="entry name" value="Homeodomain-like_sf"/>
</dbReference>
<keyword evidence="10" id="KW-1185">Reference proteome</keyword>
<evidence type="ECO:0000259" key="7">
    <source>
        <dbReference type="PROSITE" id="PS51293"/>
    </source>
</evidence>
<dbReference type="SUPFAM" id="SSF46689">
    <property type="entry name" value="Homeodomain-like"/>
    <property type="match status" value="1"/>
</dbReference>
<feature type="compositionally biased region" description="Basic residues" evidence="5">
    <location>
        <begin position="118"/>
        <end position="132"/>
    </location>
</feature>
<dbReference type="PANTHER" id="PTHR44191">
    <property type="entry name" value="TRANSCRIPTION FACTOR KUA1"/>
    <property type="match status" value="1"/>
</dbReference>
<keyword evidence="1" id="KW-0805">Transcription regulation</keyword>
<sequence>MTFSNNHHQKGSKSNSNNTAWDLACTYSGVGISKPRKMMINRWYAESLTSPTKSIDSLQDQFSTNEIKEYKEKKEELDSPLTSSDSGEDAEEEYTQPSDSHDDDETVSSCSSSEEVKKPKKQSSPKQVKKKTTTTTPVIRKKKKHTTKGQFNTGWWSDDEHQRFLKGLKECGHNWKMISTKYVKTRGRRQCASHAQKWYLSIRYSEEREQMEKM</sequence>
<dbReference type="InterPro" id="IPR001005">
    <property type="entry name" value="SANT/Myb"/>
</dbReference>
<evidence type="ECO:0000259" key="6">
    <source>
        <dbReference type="PROSITE" id="PS50090"/>
    </source>
</evidence>
<dbReference type="SMART" id="SM00717">
    <property type="entry name" value="SANT"/>
    <property type="match status" value="1"/>
</dbReference>
<dbReference type="Pfam" id="PF00249">
    <property type="entry name" value="Myb_DNA-binding"/>
    <property type="match status" value="1"/>
</dbReference>
<dbReference type="OrthoDB" id="118550at2759"/>
<feature type="region of interest" description="Disordered" evidence="5">
    <location>
        <begin position="66"/>
        <end position="150"/>
    </location>
</feature>
<dbReference type="RefSeq" id="XP_002682569.1">
    <property type="nucleotide sequence ID" value="XM_002682523.1"/>
</dbReference>
<dbReference type="InParanoid" id="D2V112"/>
<gene>
    <name evidence="9" type="ORF">NAEGRDRAFT_56763</name>
</gene>
<dbReference type="PANTHER" id="PTHR44191:SF62">
    <property type="entry name" value="OS04G0341900 PROTEIN"/>
    <property type="match status" value="1"/>
</dbReference>
<feature type="compositionally biased region" description="Basic and acidic residues" evidence="5">
    <location>
        <begin position="66"/>
        <end position="77"/>
    </location>
</feature>